<evidence type="ECO:0000313" key="4">
    <source>
        <dbReference type="Proteomes" id="UP001499978"/>
    </source>
</evidence>
<dbReference type="InterPro" id="IPR045851">
    <property type="entry name" value="AMP-bd_C_sf"/>
</dbReference>
<organism evidence="3 4">
    <name type="scientific">Pilimelia columellifera subsp. columellifera</name>
    <dbReference type="NCBI Taxonomy" id="706583"/>
    <lineage>
        <taxon>Bacteria</taxon>
        <taxon>Bacillati</taxon>
        <taxon>Actinomycetota</taxon>
        <taxon>Actinomycetes</taxon>
        <taxon>Micromonosporales</taxon>
        <taxon>Micromonosporaceae</taxon>
        <taxon>Pilimelia</taxon>
    </lineage>
</organism>
<dbReference type="InterPro" id="IPR023213">
    <property type="entry name" value="CAT-like_dom_sf"/>
</dbReference>
<dbReference type="Gene3D" id="1.10.1200.10">
    <property type="entry name" value="ACP-like"/>
    <property type="match status" value="1"/>
</dbReference>
<proteinExistence type="predicted"/>
<comment type="caution">
    <text evidence="3">The sequence shown here is derived from an EMBL/GenBank/DDBJ whole genome shotgun (WGS) entry which is preliminary data.</text>
</comment>
<dbReference type="InterPro" id="IPR001242">
    <property type="entry name" value="Condensation_dom"/>
</dbReference>
<dbReference type="Pfam" id="PF00550">
    <property type="entry name" value="PP-binding"/>
    <property type="match status" value="1"/>
</dbReference>
<dbReference type="Gene3D" id="3.30.559.30">
    <property type="entry name" value="Nonribosomal peptide synthetase, condensation domain"/>
    <property type="match status" value="1"/>
</dbReference>
<dbReference type="SUPFAM" id="SSF56801">
    <property type="entry name" value="Acetyl-CoA synthetase-like"/>
    <property type="match status" value="1"/>
</dbReference>
<dbReference type="PANTHER" id="PTHR45527:SF1">
    <property type="entry name" value="FATTY ACID SYNTHASE"/>
    <property type="match status" value="1"/>
</dbReference>
<evidence type="ECO:0000259" key="2">
    <source>
        <dbReference type="PROSITE" id="PS50075"/>
    </source>
</evidence>
<reference evidence="4" key="1">
    <citation type="journal article" date="2019" name="Int. J. Syst. Evol. Microbiol.">
        <title>The Global Catalogue of Microorganisms (GCM) 10K type strain sequencing project: providing services to taxonomists for standard genome sequencing and annotation.</title>
        <authorList>
            <consortium name="The Broad Institute Genomics Platform"/>
            <consortium name="The Broad Institute Genome Sequencing Center for Infectious Disease"/>
            <person name="Wu L."/>
            <person name="Ma J."/>
        </authorList>
    </citation>
    <scope>NUCLEOTIDE SEQUENCE [LARGE SCALE GENOMIC DNA]</scope>
    <source>
        <strain evidence="4">JCM 3367</strain>
    </source>
</reference>
<protein>
    <recommendedName>
        <fullName evidence="2">Carrier domain-containing protein</fullName>
    </recommendedName>
</protein>
<dbReference type="Pfam" id="PF00668">
    <property type="entry name" value="Condensation"/>
    <property type="match status" value="1"/>
</dbReference>
<dbReference type="RefSeq" id="WP_344174583.1">
    <property type="nucleotide sequence ID" value="NZ_BAAARY010000040.1"/>
</dbReference>
<name>A0ABP6B1U0_9ACTN</name>
<dbReference type="Proteomes" id="UP001499978">
    <property type="component" value="Unassembled WGS sequence"/>
</dbReference>
<dbReference type="InterPro" id="IPR036736">
    <property type="entry name" value="ACP-like_sf"/>
</dbReference>
<feature type="domain" description="Carrier" evidence="2">
    <location>
        <begin position="81"/>
        <end position="167"/>
    </location>
</feature>
<dbReference type="Gene3D" id="3.30.559.10">
    <property type="entry name" value="Chloramphenicol acetyltransferase-like domain"/>
    <property type="match status" value="1"/>
</dbReference>
<dbReference type="CDD" id="cd19531">
    <property type="entry name" value="LCL_NRPS-like"/>
    <property type="match status" value="1"/>
</dbReference>
<dbReference type="PANTHER" id="PTHR45527">
    <property type="entry name" value="NONRIBOSOMAL PEPTIDE SYNTHETASE"/>
    <property type="match status" value="1"/>
</dbReference>
<comment type="cofactor">
    <cofactor evidence="1">
        <name>pantetheine 4'-phosphate</name>
        <dbReference type="ChEBI" id="CHEBI:47942"/>
    </cofactor>
</comment>
<sequence>MRIELGEVEAALSALPYVAETCVFTWVDDAGLARMDAVMVPLPGADWASWRVDLGATLPAAAIPASLTVVSELPTTAHGKADVAALCRMVAERAAETDGGDDDPDTEVWRTTLRSTADDFFEAGGTSLYALRLLAAVTSRCGVSVAVADFLALPTLTRLRELVAGAEAARSAVPQPISRGERLPLNRFQERLWFLQQLEPNSTAMSAPTGLRVTGASRDEVSRAVSGLLARHEVLRTSFPVEEGVPFCRIGDPPPLPWTTHAGLTEAQRAAMCREVIASTAAEAFELGAAAPLRLSGLSFAEDDHLLVMAVHQIIADGWSWGVLVDDLVHLLRNPGTTTDPHPALQSVDYAAWQRLDEATPDRMAEAELALRHWHQALAAIPESLNLPVDQPRRDALSTQAGWTTVDLPVDFGARLRQLCREYRITEMSVFVAGYVSWLARLAGQETVVVGTPLANRSPDWTQDMAGYFVTAVPLALTVDEDSTFADLLDQARTALLDGQRHSAVPIERIVAELGGGRGGDRLPLFQNLIVYQDLPSWRHAADGLGVEVLQLPSGHTHYDLKFEILPRGDDYEARLVYARGRISDDRAVLMARQLGSFMATAISNPTVYVDDISL</sequence>
<evidence type="ECO:0000256" key="1">
    <source>
        <dbReference type="ARBA" id="ARBA00001957"/>
    </source>
</evidence>
<dbReference type="EMBL" id="BAAARY010000040">
    <property type="protein sequence ID" value="GAA2532841.1"/>
    <property type="molecule type" value="Genomic_DNA"/>
</dbReference>
<evidence type="ECO:0000313" key="3">
    <source>
        <dbReference type="EMBL" id="GAA2532841.1"/>
    </source>
</evidence>
<dbReference type="InterPro" id="IPR009081">
    <property type="entry name" value="PP-bd_ACP"/>
</dbReference>
<gene>
    <name evidence="3" type="ORF">GCM10010201_35510</name>
</gene>
<dbReference type="PROSITE" id="PS50075">
    <property type="entry name" value="CARRIER"/>
    <property type="match status" value="1"/>
</dbReference>
<dbReference type="SUPFAM" id="SSF47336">
    <property type="entry name" value="ACP-like"/>
    <property type="match status" value="1"/>
</dbReference>
<keyword evidence="4" id="KW-1185">Reference proteome</keyword>
<accession>A0ABP6B1U0</accession>
<dbReference type="Gene3D" id="3.30.300.30">
    <property type="match status" value="1"/>
</dbReference>
<dbReference type="SUPFAM" id="SSF52777">
    <property type="entry name" value="CoA-dependent acyltransferases"/>
    <property type="match status" value="2"/>
</dbReference>